<dbReference type="Proteomes" id="UP000036923">
    <property type="component" value="Unassembled WGS sequence"/>
</dbReference>
<dbReference type="EMBL" id="LGTC01000001">
    <property type="protein sequence ID" value="KNY26690.1"/>
    <property type="molecule type" value="Genomic_DNA"/>
</dbReference>
<keyword evidence="2" id="KW-1185">Reference proteome</keyword>
<proteinExistence type="predicted"/>
<dbReference type="AlphaFoldDB" id="A0A0L6JLR0"/>
<evidence type="ECO:0000313" key="1">
    <source>
        <dbReference type="EMBL" id="KNY26690.1"/>
    </source>
</evidence>
<accession>A0A0L6JLR0</accession>
<gene>
    <name evidence="1" type="ORF">Bccel_1955</name>
</gene>
<organism evidence="1 2">
    <name type="scientific">Pseudobacteroides cellulosolvens ATCC 35603 = DSM 2933</name>
    <dbReference type="NCBI Taxonomy" id="398512"/>
    <lineage>
        <taxon>Bacteria</taxon>
        <taxon>Bacillati</taxon>
        <taxon>Bacillota</taxon>
        <taxon>Clostridia</taxon>
        <taxon>Eubacteriales</taxon>
        <taxon>Oscillospiraceae</taxon>
        <taxon>Pseudobacteroides</taxon>
    </lineage>
</organism>
<sequence>MQLASFVLSWLQINKIILFYKPGWFDAIAPKCLAIIIISDILMDLSWLRS</sequence>
<name>A0A0L6JLR0_9FIRM</name>
<comment type="caution">
    <text evidence="1">The sequence shown here is derived from an EMBL/GenBank/DDBJ whole genome shotgun (WGS) entry which is preliminary data.</text>
</comment>
<evidence type="ECO:0000313" key="2">
    <source>
        <dbReference type="Proteomes" id="UP000036923"/>
    </source>
</evidence>
<reference evidence="2" key="1">
    <citation type="submission" date="2015-07" db="EMBL/GenBank/DDBJ databases">
        <title>Near-Complete Genome Sequence of the Cellulolytic Bacterium Bacteroides (Pseudobacteroides) cellulosolvens ATCC 35603.</title>
        <authorList>
            <person name="Dassa B."/>
            <person name="Utturkar S.M."/>
            <person name="Klingeman D.M."/>
            <person name="Hurt R.A."/>
            <person name="Keller M."/>
            <person name="Xu J."/>
            <person name="Reddy Y.H.K."/>
            <person name="Borovok I."/>
            <person name="Grinberg I.R."/>
            <person name="Lamed R."/>
            <person name="Zhivin O."/>
            <person name="Bayer E.A."/>
            <person name="Brown S.D."/>
        </authorList>
    </citation>
    <scope>NUCLEOTIDE SEQUENCE [LARGE SCALE GENOMIC DNA]</scope>
    <source>
        <strain evidence="2">DSM 2933</strain>
    </source>
</reference>
<protein>
    <submittedName>
        <fullName evidence="1">Uncharacterized protein</fullName>
    </submittedName>
</protein>